<feature type="transmembrane region" description="Helical" evidence="1">
    <location>
        <begin position="7"/>
        <end position="36"/>
    </location>
</feature>
<evidence type="ECO:0000256" key="1">
    <source>
        <dbReference type="SAM" id="Phobius"/>
    </source>
</evidence>
<sequence length="38" mass="4217">MERRISIIVAFDCGFCSLSSLVIKLVGHCLLTWSALFS</sequence>
<accession>R9PKV7</accession>
<evidence type="ECO:0000313" key="2">
    <source>
        <dbReference type="EMBL" id="GAD01970.1"/>
    </source>
</evidence>
<dbReference type="AlphaFoldDB" id="R9PKV7"/>
<keyword evidence="1" id="KW-1133">Transmembrane helix</keyword>
<evidence type="ECO:0000313" key="3">
    <source>
        <dbReference type="Proteomes" id="UP000014461"/>
    </source>
</evidence>
<dbReference type="Proteomes" id="UP000014461">
    <property type="component" value="Unassembled WGS sequence"/>
</dbReference>
<gene>
    <name evidence="2" type="ORF">AALB_2050</name>
</gene>
<proteinExistence type="predicted"/>
<keyword evidence="1" id="KW-0812">Transmembrane</keyword>
<name>R9PKV7_AGAAL</name>
<comment type="caution">
    <text evidence="2">The sequence shown here is derived from an EMBL/GenBank/DDBJ whole genome shotgun (WGS) entry which is preliminary data.</text>
</comment>
<protein>
    <submittedName>
        <fullName evidence="2">Uncharacterized protein</fullName>
    </submittedName>
</protein>
<organism evidence="2 3">
    <name type="scientific">Agarivorans albus MKT 106</name>
    <dbReference type="NCBI Taxonomy" id="1331007"/>
    <lineage>
        <taxon>Bacteria</taxon>
        <taxon>Pseudomonadati</taxon>
        <taxon>Pseudomonadota</taxon>
        <taxon>Gammaproteobacteria</taxon>
        <taxon>Alteromonadales</taxon>
        <taxon>Alteromonadaceae</taxon>
        <taxon>Agarivorans</taxon>
    </lineage>
</organism>
<reference evidence="2" key="1">
    <citation type="journal article" date="2013" name="Genome Announc.">
        <title>Draft Genome Sequence of Agarivorans albus Strain MKT 106T, an Agarolytic Marine Bacterium.</title>
        <authorList>
            <person name="Yasuike M."/>
            <person name="Nakamura Y."/>
            <person name="Kai W."/>
            <person name="Fujiwara A."/>
            <person name="Fukui Y."/>
            <person name="Satomi M."/>
            <person name="Sano M."/>
        </authorList>
    </citation>
    <scope>NUCLEOTIDE SEQUENCE [LARGE SCALE GENOMIC DNA]</scope>
</reference>
<keyword evidence="3" id="KW-1185">Reference proteome</keyword>
<keyword evidence="1" id="KW-0472">Membrane</keyword>
<dbReference type="EMBL" id="BARX01000012">
    <property type="protein sequence ID" value="GAD01970.1"/>
    <property type="molecule type" value="Genomic_DNA"/>
</dbReference>